<evidence type="ECO:0000313" key="3">
    <source>
        <dbReference type="EMBL" id="SHG23380.1"/>
    </source>
</evidence>
<dbReference type="OrthoDB" id="8480037at2"/>
<dbReference type="GO" id="GO:0016787">
    <property type="term" value="F:hydrolase activity"/>
    <property type="evidence" value="ECO:0007669"/>
    <property type="project" value="UniProtKB-KW"/>
</dbReference>
<dbReference type="PANTHER" id="PTHR11487:SF0">
    <property type="entry name" value="S-ACYL FATTY ACID SYNTHASE THIOESTERASE, MEDIUM CHAIN"/>
    <property type="match status" value="1"/>
</dbReference>
<dbReference type="EMBL" id="FQVU01000002">
    <property type="protein sequence ID" value="SHG23380.1"/>
    <property type="molecule type" value="Genomic_DNA"/>
</dbReference>
<dbReference type="InterPro" id="IPR001031">
    <property type="entry name" value="Thioesterase"/>
</dbReference>
<dbReference type="InterPro" id="IPR029058">
    <property type="entry name" value="AB_hydrolase_fold"/>
</dbReference>
<dbReference type="SUPFAM" id="SSF53474">
    <property type="entry name" value="alpha/beta-Hydrolases"/>
    <property type="match status" value="1"/>
</dbReference>
<proteinExistence type="inferred from homology"/>
<protein>
    <submittedName>
        <fullName evidence="3">Medium-chain acyl-[acyl-carrier-protein] hydrolase</fullName>
    </submittedName>
</protein>
<evidence type="ECO:0000256" key="1">
    <source>
        <dbReference type="ARBA" id="ARBA00007169"/>
    </source>
</evidence>
<evidence type="ECO:0000313" key="4">
    <source>
        <dbReference type="Proteomes" id="UP000186132"/>
    </source>
</evidence>
<accession>A0A1M5I634</accession>
<dbReference type="Proteomes" id="UP000186132">
    <property type="component" value="Unassembled WGS sequence"/>
</dbReference>
<evidence type="ECO:0000259" key="2">
    <source>
        <dbReference type="Pfam" id="PF00975"/>
    </source>
</evidence>
<dbReference type="InterPro" id="IPR012223">
    <property type="entry name" value="TEII"/>
</dbReference>
<dbReference type="GO" id="GO:0008610">
    <property type="term" value="P:lipid biosynthetic process"/>
    <property type="evidence" value="ECO:0007669"/>
    <property type="project" value="TreeGrafter"/>
</dbReference>
<keyword evidence="3" id="KW-0378">Hydrolase</keyword>
<sequence length="251" mass="27844">MTQWLAGERDDSAQVRLFCFAHAGGGPSFFRPWRDALAPEIDVCAVHLPGRESRLRESAIDRMDALLDELVPALRPFADRDVAVFGHSLGAAVGYEFARRLEREHGIVLRCLVVSGRRAPHLPARRDPLHDLPEADFLAGLRTLNGTPPEVLADPTLLELFAPTLRADFAVNETYEHDPDVVLHCPIAAVTGDADPEVDLDEIARWRDVTTGSFSLRVFAGDHFYLKPEPDELLDAVRNDVLAREVAQTLN</sequence>
<reference evidence="3 4" key="1">
    <citation type="submission" date="2016-11" db="EMBL/GenBank/DDBJ databases">
        <authorList>
            <person name="Jaros S."/>
            <person name="Januszkiewicz K."/>
            <person name="Wedrychowicz H."/>
        </authorList>
    </citation>
    <scope>NUCLEOTIDE SEQUENCE [LARGE SCALE GENOMIC DNA]</scope>
    <source>
        <strain evidence="3 4">DSM 45627</strain>
    </source>
</reference>
<name>A0A1M5I634_9ACTN</name>
<dbReference type="PANTHER" id="PTHR11487">
    <property type="entry name" value="THIOESTERASE"/>
    <property type="match status" value="1"/>
</dbReference>
<dbReference type="Gene3D" id="3.40.50.1820">
    <property type="entry name" value="alpha/beta hydrolase"/>
    <property type="match status" value="1"/>
</dbReference>
<dbReference type="STRING" id="1206085.SAMN05443575_1758"/>
<comment type="similarity">
    <text evidence="1">Belongs to the thioesterase family.</text>
</comment>
<organism evidence="3 4">
    <name type="scientific">Jatrophihabitans endophyticus</name>
    <dbReference type="NCBI Taxonomy" id="1206085"/>
    <lineage>
        <taxon>Bacteria</taxon>
        <taxon>Bacillati</taxon>
        <taxon>Actinomycetota</taxon>
        <taxon>Actinomycetes</taxon>
        <taxon>Jatrophihabitantales</taxon>
        <taxon>Jatrophihabitantaceae</taxon>
        <taxon>Jatrophihabitans</taxon>
    </lineage>
</organism>
<feature type="domain" description="Thioesterase" evidence="2">
    <location>
        <begin position="16"/>
        <end position="237"/>
    </location>
</feature>
<dbReference type="Pfam" id="PF00975">
    <property type="entry name" value="Thioesterase"/>
    <property type="match status" value="1"/>
</dbReference>
<gene>
    <name evidence="3" type="ORF">SAMN05443575_1758</name>
</gene>
<keyword evidence="4" id="KW-1185">Reference proteome</keyword>
<dbReference type="AlphaFoldDB" id="A0A1M5I634"/>
<dbReference type="RefSeq" id="WP_073388676.1">
    <property type="nucleotide sequence ID" value="NZ_FQVU01000002.1"/>
</dbReference>